<dbReference type="InterPro" id="IPR004431">
    <property type="entry name" value="3-IsopropMal_deHydase_ssu"/>
</dbReference>
<dbReference type="AlphaFoldDB" id="A0A8J3GSJ8"/>
<sequence length="210" mass="23822">MQPFEKLDGIAVPLRRTDVDTDQIIPARFMKRLTKSGYEDGLFYEWRQQPDFVLNQDLYRNATILIAGQNFGTGSSREHAVWALRDFGFRAVFSSRFADIFRGNAGKQGLLAGEIEPAALDQIWDVLDRHPDTPVAVDLIDRQMTLGGVAYDFGIDEYTRTRLLEGLDEIDTTLKNVDEITRFESVRPSWLPRTLPIRDGGGTTPSQRRA</sequence>
<dbReference type="InterPro" id="IPR033940">
    <property type="entry name" value="IPMI_Swivel"/>
</dbReference>
<comment type="similarity">
    <text evidence="4 10">Belongs to the LeuD family. LeuD type 1 subfamily.</text>
</comment>
<keyword evidence="7 10" id="KW-0028">Amino-acid biosynthesis</keyword>
<proteinExistence type="inferred from homology"/>
<comment type="subunit">
    <text evidence="5 10">Heterodimer of LeuC and LeuD.</text>
</comment>
<dbReference type="InterPro" id="IPR050075">
    <property type="entry name" value="LeuD"/>
</dbReference>
<evidence type="ECO:0000256" key="1">
    <source>
        <dbReference type="ARBA" id="ARBA00000491"/>
    </source>
</evidence>
<dbReference type="SUPFAM" id="SSF52016">
    <property type="entry name" value="LeuD/IlvD-like"/>
    <property type="match status" value="1"/>
</dbReference>
<dbReference type="GO" id="GO:0009098">
    <property type="term" value="P:L-leucine biosynthetic process"/>
    <property type="evidence" value="ECO:0007669"/>
    <property type="project" value="UniProtKB-UniRule"/>
</dbReference>
<dbReference type="CDD" id="cd01577">
    <property type="entry name" value="IPMI_Swivel"/>
    <property type="match status" value="1"/>
</dbReference>
<keyword evidence="9 10" id="KW-0100">Branched-chain amino acid biosynthesis</keyword>
<dbReference type="Proteomes" id="UP000617531">
    <property type="component" value="Unassembled WGS sequence"/>
</dbReference>
<dbReference type="GO" id="GO:0009316">
    <property type="term" value="C:3-isopropylmalate dehydratase complex"/>
    <property type="evidence" value="ECO:0007669"/>
    <property type="project" value="InterPro"/>
</dbReference>
<evidence type="ECO:0000256" key="6">
    <source>
        <dbReference type="ARBA" id="ARBA00022430"/>
    </source>
</evidence>
<dbReference type="NCBIfam" id="TIGR00171">
    <property type="entry name" value="leuD"/>
    <property type="match status" value="1"/>
</dbReference>
<gene>
    <name evidence="10 12" type="primary">leuD</name>
    <name evidence="12" type="ORF">GCM10011600_24570</name>
</gene>
<protein>
    <recommendedName>
        <fullName evidence="10">3-isopropylmalate dehydratase small subunit</fullName>
        <ecNumber evidence="10">4.2.1.33</ecNumber>
    </recommendedName>
    <alternativeName>
        <fullName evidence="10">Alpha-IPM isomerase</fullName>
        <shortName evidence="10">IPMI</shortName>
    </alternativeName>
    <alternativeName>
        <fullName evidence="10">Isopropylmalate isomerase</fullName>
    </alternativeName>
</protein>
<keyword evidence="6 10" id="KW-0432">Leucine biosynthesis</keyword>
<comment type="caution">
    <text evidence="12">The sequence shown here is derived from an EMBL/GenBank/DDBJ whole genome shotgun (WGS) entry which is preliminary data.</text>
</comment>
<reference evidence="12" key="2">
    <citation type="submission" date="2020-09" db="EMBL/GenBank/DDBJ databases">
        <authorList>
            <person name="Sun Q."/>
            <person name="Zhou Y."/>
        </authorList>
    </citation>
    <scope>NUCLEOTIDE SEQUENCE</scope>
    <source>
        <strain evidence="12">CGMCC 1.16548</strain>
    </source>
</reference>
<dbReference type="EMBL" id="BNAI01000006">
    <property type="protein sequence ID" value="GHF22534.1"/>
    <property type="molecule type" value="Genomic_DNA"/>
</dbReference>
<dbReference type="FunFam" id="3.20.19.10:FF:000003">
    <property type="entry name" value="3-isopropylmalate dehydratase small subunit"/>
    <property type="match status" value="1"/>
</dbReference>
<evidence type="ECO:0000256" key="2">
    <source>
        <dbReference type="ARBA" id="ARBA00002695"/>
    </source>
</evidence>
<dbReference type="HAMAP" id="MF_01031">
    <property type="entry name" value="LeuD_type1"/>
    <property type="match status" value="1"/>
</dbReference>
<evidence type="ECO:0000259" key="11">
    <source>
        <dbReference type="Pfam" id="PF00694"/>
    </source>
</evidence>
<keyword evidence="8 10" id="KW-0456">Lyase</keyword>
<comment type="catalytic activity">
    <reaction evidence="1 10">
        <text>(2R,3S)-3-isopropylmalate = (2S)-2-isopropylmalate</text>
        <dbReference type="Rhea" id="RHEA:32287"/>
        <dbReference type="ChEBI" id="CHEBI:1178"/>
        <dbReference type="ChEBI" id="CHEBI:35121"/>
        <dbReference type="EC" id="4.2.1.33"/>
    </reaction>
</comment>
<comment type="pathway">
    <text evidence="3 10">Amino-acid biosynthesis; L-leucine biosynthesis; L-leucine from 3-methyl-2-oxobutanoate: step 2/4.</text>
</comment>
<dbReference type="InterPro" id="IPR000573">
    <property type="entry name" value="AconitaseA/IPMdHydase_ssu_swvl"/>
</dbReference>
<evidence type="ECO:0000256" key="10">
    <source>
        <dbReference type="HAMAP-Rule" id="MF_01031"/>
    </source>
</evidence>
<dbReference type="PANTHER" id="PTHR43345:SF5">
    <property type="entry name" value="3-ISOPROPYLMALATE DEHYDRATASE SMALL SUBUNIT"/>
    <property type="match status" value="1"/>
</dbReference>
<evidence type="ECO:0000313" key="12">
    <source>
        <dbReference type="EMBL" id="GHF22534.1"/>
    </source>
</evidence>
<dbReference type="GO" id="GO:0003861">
    <property type="term" value="F:3-isopropylmalate dehydratase activity"/>
    <property type="evidence" value="ECO:0007669"/>
    <property type="project" value="UniProtKB-UniRule"/>
</dbReference>
<dbReference type="Gene3D" id="3.20.19.10">
    <property type="entry name" value="Aconitase, domain 4"/>
    <property type="match status" value="1"/>
</dbReference>
<dbReference type="Pfam" id="PF00694">
    <property type="entry name" value="Aconitase_C"/>
    <property type="match status" value="1"/>
</dbReference>
<name>A0A8J3GSJ8_9MICO</name>
<keyword evidence="13" id="KW-1185">Reference proteome</keyword>
<reference evidence="12" key="1">
    <citation type="journal article" date="2014" name="Int. J. Syst. Evol. Microbiol.">
        <title>Complete genome sequence of Corynebacterium casei LMG S-19264T (=DSM 44701T), isolated from a smear-ripened cheese.</title>
        <authorList>
            <consortium name="US DOE Joint Genome Institute (JGI-PGF)"/>
            <person name="Walter F."/>
            <person name="Albersmeier A."/>
            <person name="Kalinowski J."/>
            <person name="Ruckert C."/>
        </authorList>
    </citation>
    <scope>NUCLEOTIDE SEQUENCE</scope>
    <source>
        <strain evidence="12">CGMCC 1.16548</strain>
    </source>
</reference>
<dbReference type="PANTHER" id="PTHR43345">
    <property type="entry name" value="3-ISOPROPYLMALATE DEHYDRATASE SMALL SUBUNIT 2-RELATED-RELATED"/>
    <property type="match status" value="1"/>
</dbReference>
<evidence type="ECO:0000256" key="8">
    <source>
        <dbReference type="ARBA" id="ARBA00023239"/>
    </source>
</evidence>
<evidence type="ECO:0000256" key="7">
    <source>
        <dbReference type="ARBA" id="ARBA00022605"/>
    </source>
</evidence>
<evidence type="ECO:0000256" key="9">
    <source>
        <dbReference type="ARBA" id="ARBA00023304"/>
    </source>
</evidence>
<evidence type="ECO:0000256" key="3">
    <source>
        <dbReference type="ARBA" id="ARBA00004729"/>
    </source>
</evidence>
<evidence type="ECO:0000256" key="4">
    <source>
        <dbReference type="ARBA" id="ARBA00009845"/>
    </source>
</evidence>
<evidence type="ECO:0000313" key="13">
    <source>
        <dbReference type="Proteomes" id="UP000617531"/>
    </source>
</evidence>
<dbReference type="RefSeq" id="WP_191283817.1">
    <property type="nucleotide sequence ID" value="NZ_BNAI01000006.1"/>
</dbReference>
<dbReference type="InterPro" id="IPR015928">
    <property type="entry name" value="Aconitase/3IPM_dehydase_swvl"/>
</dbReference>
<dbReference type="EC" id="4.2.1.33" evidence="10"/>
<accession>A0A8J3GSJ8</accession>
<evidence type="ECO:0000256" key="5">
    <source>
        <dbReference type="ARBA" id="ARBA00011271"/>
    </source>
</evidence>
<dbReference type="UniPathway" id="UPA00048">
    <property type="reaction ID" value="UER00071"/>
</dbReference>
<comment type="function">
    <text evidence="2 10">Catalyzes the isomerization between 2-isopropylmalate and 3-isopropylmalate, via the formation of 2-isopropylmaleate.</text>
</comment>
<feature type="domain" description="Aconitase A/isopropylmalate dehydratase small subunit swivel" evidence="11">
    <location>
        <begin position="1"/>
        <end position="112"/>
    </location>
</feature>
<dbReference type="NCBIfam" id="NF002458">
    <property type="entry name" value="PRK01641.1"/>
    <property type="match status" value="1"/>
</dbReference>
<organism evidence="12 13">
    <name type="scientific">Pseudolysinimonas yzui</name>
    <dbReference type="NCBI Taxonomy" id="2708254"/>
    <lineage>
        <taxon>Bacteria</taxon>
        <taxon>Bacillati</taxon>
        <taxon>Actinomycetota</taxon>
        <taxon>Actinomycetes</taxon>
        <taxon>Micrococcales</taxon>
        <taxon>Microbacteriaceae</taxon>
        <taxon>Pseudolysinimonas</taxon>
    </lineage>
</organism>